<dbReference type="GO" id="GO:0016036">
    <property type="term" value="P:cellular response to phosphate starvation"/>
    <property type="evidence" value="ECO:0007669"/>
    <property type="project" value="TreeGrafter"/>
</dbReference>
<protein>
    <submittedName>
        <fullName evidence="6">Phosphate transporter PHO1-like 9</fullName>
    </submittedName>
</protein>
<dbReference type="GO" id="GO:0005886">
    <property type="term" value="C:plasma membrane"/>
    <property type="evidence" value="ECO:0007669"/>
    <property type="project" value="TreeGrafter"/>
</dbReference>
<keyword evidence="4" id="KW-0472">Membrane</keyword>
<dbReference type="Proteomes" id="UP000257109">
    <property type="component" value="Unassembled WGS sequence"/>
</dbReference>
<gene>
    <name evidence="6" type="primary">PHO1-H9</name>
    <name evidence="6" type="ORF">CR513_13735</name>
</gene>
<proteinExistence type="predicted"/>
<accession>A0A371HIY9</accession>
<dbReference type="Pfam" id="PF03124">
    <property type="entry name" value="EXS"/>
    <property type="match status" value="1"/>
</dbReference>
<comment type="subcellular location">
    <subcellularLocation>
        <location evidence="1">Membrane</location>
        <topology evidence="1">Multi-pass membrane protein</topology>
    </subcellularLocation>
</comment>
<keyword evidence="7" id="KW-1185">Reference proteome</keyword>
<sequence length="267" mass="29924">MEVIQEIEMSNENHLKDGSCSCAKQSNSTASLQSFRPEPLEILDHVKINVITPETPVSTLRGLLLASNHDLSFSKKEMQKAEEQMISLDTSSCTCSCTQPTYTFGVVSKSTTRLYLASRKEQNCGTEVLLLSSGFAVLAMAAVLSNLDMEMDPKTKSFSEFTELVPLGLPVNLPDHFFADQLTSKVQALRSLKFFVCYYGWGNFKMRSNTCLQSDLLFHSGSVLFSYATDRITEFHSIAYAEKTTLIVKEQNLVKKFRPCLRNLKIL</sequence>
<dbReference type="GO" id="GO:0006817">
    <property type="term" value="P:phosphate ion transport"/>
    <property type="evidence" value="ECO:0007669"/>
    <property type="project" value="TreeGrafter"/>
</dbReference>
<dbReference type="InterPro" id="IPR004342">
    <property type="entry name" value="EXS_C"/>
</dbReference>
<evidence type="ECO:0000313" key="6">
    <source>
        <dbReference type="EMBL" id="RDY02761.1"/>
    </source>
</evidence>
<name>A0A371HIY9_MUCPR</name>
<dbReference type="GO" id="GO:0005802">
    <property type="term" value="C:trans-Golgi network"/>
    <property type="evidence" value="ECO:0007669"/>
    <property type="project" value="TreeGrafter"/>
</dbReference>
<dbReference type="PANTHER" id="PTHR10783:SF124">
    <property type="entry name" value="PHOSPHATE TRANSPORTER PHO1 HOMOLOG 9"/>
    <property type="match status" value="1"/>
</dbReference>
<dbReference type="PANTHER" id="PTHR10783">
    <property type="entry name" value="XENOTROPIC AND POLYTROPIC RETROVIRUS RECEPTOR 1-RELATED"/>
    <property type="match status" value="1"/>
</dbReference>
<feature type="domain" description="EXS" evidence="5">
    <location>
        <begin position="169"/>
        <end position="215"/>
    </location>
</feature>
<reference evidence="6" key="1">
    <citation type="submission" date="2018-05" db="EMBL/GenBank/DDBJ databases">
        <title>Draft genome of Mucuna pruriens seed.</title>
        <authorList>
            <person name="Nnadi N.E."/>
            <person name="Vos R."/>
            <person name="Hasami M.H."/>
            <person name="Devisetty U.K."/>
            <person name="Aguiy J.C."/>
        </authorList>
    </citation>
    <scope>NUCLEOTIDE SEQUENCE [LARGE SCALE GENOMIC DNA]</scope>
    <source>
        <strain evidence="6">JCA_2017</strain>
    </source>
</reference>
<feature type="non-terminal residue" evidence="6">
    <location>
        <position position="1"/>
    </location>
</feature>
<organism evidence="6 7">
    <name type="scientific">Mucuna pruriens</name>
    <name type="common">Velvet bean</name>
    <name type="synonym">Dolichos pruriens</name>
    <dbReference type="NCBI Taxonomy" id="157652"/>
    <lineage>
        <taxon>Eukaryota</taxon>
        <taxon>Viridiplantae</taxon>
        <taxon>Streptophyta</taxon>
        <taxon>Embryophyta</taxon>
        <taxon>Tracheophyta</taxon>
        <taxon>Spermatophyta</taxon>
        <taxon>Magnoliopsida</taxon>
        <taxon>eudicotyledons</taxon>
        <taxon>Gunneridae</taxon>
        <taxon>Pentapetalae</taxon>
        <taxon>rosids</taxon>
        <taxon>fabids</taxon>
        <taxon>Fabales</taxon>
        <taxon>Fabaceae</taxon>
        <taxon>Papilionoideae</taxon>
        <taxon>50 kb inversion clade</taxon>
        <taxon>NPAAA clade</taxon>
        <taxon>indigoferoid/millettioid clade</taxon>
        <taxon>Phaseoleae</taxon>
        <taxon>Mucuna</taxon>
    </lineage>
</organism>
<evidence type="ECO:0000256" key="3">
    <source>
        <dbReference type="ARBA" id="ARBA00022989"/>
    </source>
</evidence>
<dbReference type="EMBL" id="QJKJ01002464">
    <property type="protein sequence ID" value="RDY02761.1"/>
    <property type="molecule type" value="Genomic_DNA"/>
</dbReference>
<dbReference type="GO" id="GO:0000822">
    <property type="term" value="F:inositol hexakisphosphate binding"/>
    <property type="evidence" value="ECO:0007669"/>
    <property type="project" value="TreeGrafter"/>
</dbReference>
<dbReference type="AlphaFoldDB" id="A0A371HIY9"/>
<evidence type="ECO:0000256" key="4">
    <source>
        <dbReference type="ARBA" id="ARBA00023136"/>
    </source>
</evidence>
<keyword evidence="2" id="KW-0812">Transmembrane</keyword>
<evidence type="ECO:0000259" key="5">
    <source>
        <dbReference type="Pfam" id="PF03124"/>
    </source>
</evidence>
<evidence type="ECO:0000256" key="2">
    <source>
        <dbReference type="ARBA" id="ARBA00022692"/>
    </source>
</evidence>
<evidence type="ECO:0000313" key="7">
    <source>
        <dbReference type="Proteomes" id="UP000257109"/>
    </source>
</evidence>
<keyword evidence="3" id="KW-1133">Transmembrane helix</keyword>
<evidence type="ECO:0000256" key="1">
    <source>
        <dbReference type="ARBA" id="ARBA00004141"/>
    </source>
</evidence>
<comment type="caution">
    <text evidence="6">The sequence shown here is derived from an EMBL/GenBank/DDBJ whole genome shotgun (WGS) entry which is preliminary data.</text>
</comment>
<dbReference type="OrthoDB" id="9970435at2759"/>